<protein>
    <submittedName>
        <fullName evidence="2">Uncharacterized protein</fullName>
    </submittedName>
</protein>
<dbReference type="EMBL" id="CP001967">
    <property type="protein sequence ID" value="ADG80860.1"/>
    <property type="molecule type" value="Genomic_DNA"/>
</dbReference>
<dbReference type="AlphaFoldDB" id="D5UZ13"/>
<name>D5UZ13_TSUPD</name>
<proteinExistence type="predicted"/>
<keyword evidence="2" id="KW-0614">Plasmid</keyword>
<organism evidence="2 3">
    <name type="scientific">Tsukamurella paurometabola (strain ATCC 8368 / DSM 20162 / CCUG 35730 / CIP 100753 / JCM 10117 / KCTC 9821 / NBRC 16120 / NCIMB 702349 / NCTC 13040)</name>
    <name type="common">Corynebacterium paurometabolum</name>
    <dbReference type="NCBI Taxonomy" id="521096"/>
    <lineage>
        <taxon>Bacteria</taxon>
        <taxon>Bacillati</taxon>
        <taxon>Actinomycetota</taxon>
        <taxon>Actinomycetes</taxon>
        <taxon>Mycobacteriales</taxon>
        <taxon>Tsukamurellaceae</taxon>
        <taxon>Tsukamurella</taxon>
    </lineage>
</organism>
<dbReference type="KEGG" id="tpr:Tpau_4294"/>
<gene>
    <name evidence="2" type="ordered locus">Tpau_4294</name>
</gene>
<dbReference type="HOGENOM" id="CLU_2095831_0_0_11"/>
<evidence type="ECO:0000313" key="3">
    <source>
        <dbReference type="Proteomes" id="UP000001213"/>
    </source>
</evidence>
<evidence type="ECO:0000313" key="2">
    <source>
        <dbReference type="EMBL" id="ADG80860.1"/>
    </source>
</evidence>
<accession>D5UZ13</accession>
<dbReference type="RefSeq" id="WP_013128842.1">
    <property type="nucleotide sequence ID" value="NC_014159.1"/>
</dbReference>
<evidence type="ECO:0000256" key="1">
    <source>
        <dbReference type="SAM" id="MobiDB-lite"/>
    </source>
</evidence>
<reference evidence="2 3" key="2">
    <citation type="journal article" date="2011" name="Stand. Genomic Sci.">
        <title>Complete genome sequence of Tsukamurella paurometabola type strain (no. 33).</title>
        <authorList>
            <person name="Munk A.C."/>
            <person name="Lapidus A."/>
            <person name="Lucas S."/>
            <person name="Nolan M."/>
            <person name="Tice H."/>
            <person name="Cheng J.F."/>
            <person name="Del Rio T.G."/>
            <person name="Goodwin L."/>
            <person name="Pitluck S."/>
            <person name="Liolios K."/>
            <person name="Huntemann M."/>
            <person name="Ivanova N."/>
            <person name="Mavromatis K."/>
            <person name="Mikhailova N."/>
            <person name="Pati A."/>
            <person name="Chen A."/>
            <person name="Palaniappan K."/>
            <person name="Tapia R."/>
            <person name="Han C."/>
            <person name="Land M."/>
            <person name="Hauser L."/>
            <person name="Chang Y.J."/>
            <person name="Jeffries C.D."/>
            <person name="Brettin T."/>
            <person name="Yasawong M."/>
            <person name="Brambilla E.M."/>
            <person name="Rohde M."/>
            <person name="Sikorski J."/>
            <person name="Goker M."/>
            <person name="Detter J.C."/>
            <person name="Woyke T."/>
            <person name="Bristow J."/>
            <person name="Eisen J.A."/>
            <person name="Markowitz V."/>
            <person name="Hugenholtz P."/>
            <person name="Kyrpides N.C."/>
            <person name="Klenk H.P."/>
        </authorList>
    </citation>
    <scope>NUCLEOTIDE SEQUENCE [LARGE SCALE GENOMIC DNA]</scope>
    <source>
        <strain evidence="3">ATCC 8368 / DSM 20162 / CCUG 35730 / CIP 100753 / JCM 10117 / KCTC 9821 / NBRC 16120 / NCIMB 702349 / NCTC 13040</strain>
        <plasmid evidence="2">pTpau01</plasmid>
    </source>
</reference>
<dbReference type="Proteomes" id="UP000001213">
    <property type="component" value="Plasmid pTpau01"/>
</dbReference>
<feature type="compositionally biased region" description="Basic and acidic residues" evidence="1">
    <location>
        <begin position="102"/>
        <end position="116"/>
    </location>
</feature>
<sequence length="116" mass="13002">MFDPRVWHERNPPRPVRVDISKAFPNLARAATRADRLPLWLRSAGVRLELTMDGEVLGVCRLIDGQWLINVRIRPRIGGDGVASMPLWVQESAVEAWPSGRGNDRPTGADRASRHS</sequence>
<geneLocation type="plasmid" evidence="2 3">
    <name>pTpau01</name>
</geneLocation>
<feature type="region of interest" description="Disordered" evidence="1">
    <location>
        <begin position="96"/>
        <end position="116"/>
    </location>
</feature>
<reference evidence="3" key="1">
    <citation type="submission" date="2010-03" db="EMBL/GenBank/DDBJ databases">
        <title>The complete plasmid of Tsukamurella paurometabola DSM 20162.</title>
        <authorList>
            <consortium name="US DOE Joint Genome Institute (JGI-PGF)"/>
            <person name="Lucas S."/>
            <person name="Copeland A."/>
            <person name="Lapidus A."/>
            <person name="Glavina del Rio T."/>
            <person name="Dalin E."/>
            <person name="Tice H."/>
            <person name="Bruce D."/>
            <person name="Goodwin L."/>
            <person name="Pitluck S."/>
            <person name="Kyrpides N."/>
            <person name="Mavromatis K."/>
            <person name="Ivanova N."/>
            <person name="Mikhailova N."/>
            <person name="Munk A.C."/>
            <person name="Brettin T."/>
            <person name="Detter J.C."/>
            <person name="Tapia R."/>
            <person name="Han C."/>
            <person name="Larimer F."/>
            <person name="Land M."/>
            <person name="Hauser L."/>
            <person name="Markowitz V."/>
            <person name="Cheng J.-F."/>
            <person name="Hugenholtz P."/>
            <person name="Woyke T."/>
            <person name="Wu D."/>
            <person name="Jando M."/>
            <person name="Brambilla E."/>
            <person name="Klenk H.-P."/>
            <person name="Eisen J.A."/>
        </authorList>
    </citation>
    <scope>NUCLEOTIDE SEQUENCE [LARGE SCALE GENOMIC DNA]</scope>
    <source>
        <strain evidence="3">ATCC 8368 / DSM 20162 / CCUG 35730 / CIP 100753 / JCM 10117 / KCTC 9821 / NBRC 16120 / NCIMB 702349 / NCTC 13040</strain>
        <plasmid evidence="3">pTpau01</plasmid>
    </source>
</reference>
<keyword evidence="3" id="KW-1185">Reference proteome</keyword>